<dbReference type="SUPFAM" id="SSF160240">
    <property type="entry name" value="Cation efflux protein cytoplasmic domain-like"/>
    <property type="match status" value="1"/>
</dbReference>
<keyword evidence="5" id="KW-1185">Reference proteome</keyword>
<evidence type="ECO:0000313" key="5">
    <source>
        <dbReference type="Proteomes" id="UP000217199"/>
    </source>
</evidence>
<evidence type="ECO:0000256" key="1">
    <source>
        <dbReference type="ARBA" id="ARBA00022448"/>
    </source>
</evidence>
<protein>
    <submittedName>
        <fullName evidence="4">CDF-like metal transporter</fullName>
    </submittedName>
</protein>
<dbReference type="AlphaFoldDB" id="A0A286UT89"/>
<dbReference type="Gene3D" id="3.30.70.1350">
    <property type="entry name" value="Cation efflux protein, cytoplasmic domain"/>
    <property type="match status" value="1"/>
</dbReference>
<evidence type="ECO:0000313" key="4">
    <source>
        <dbReference type="EMBL" id="PAV22810.1"/>
    </source>
</evidence>
<dbReference type="PANTHER" id="PTHR43840">
    <property type="entry name" value="MITOCHONDRIAL METAL TRANSPORTER 1-RELATED"/>
    <property type="match status" value="1"/>
</dbReference>
<sequence>MSAGGSKWKWWLDPIGAIIIALGVIISWGHTIYRQFELLAGKSAPYDFLKLITYKAMTFSDTIEKVDTIRAYHSGPEYFVEIDVVMAADTPLWKAHDLSQQLQDKIEVLPNVGRAFVHVDHETTHTPEHRKNV</sequence>
<dbReference type="GO" id="GO:0016020">
    <property type="term" value="C:membrane"/>
    <property type="evidence" value="ECO:0007669"/>
    <property type="project" value="TreeGrafter"/>
</dbReference>
<dbReference type="GO" id="GO:0008324">
    <property type="term" value="F:monoatomic cation transmembrane transporter activity"/>
    <property type="evidence" value="ECO:0007669"/>
    <property type="project" value="TreeGrafter"/>
</dbReference>
<dbReference type="InterPro" id="IPR050291">
    <property type="entry name" value="CDF_Transporter"/>
</dbReference>
<evidence type="ECO:0000259" key="3">
    <source>
        <dbReference type="Pfam" id="PF16916"/>
    </source>
</evidence>
<evidence type="ECO:0000256" key="2">
    <source>
        <dbReference type="SAM" id="Phobius"/>
    </source>
</evidence>
<keyword evidence="2" id="KW-0812">Transmembrane</keyword>
<dbReference type="InParanoid" id="A0A286UT89"/>
<gene>
    <name evidence="4" type="ORF">PNOK_0276700</name>
</gene>
<dbReference type="OrthoDB" id="78296at2759"/>
<feature type="transmembrane region" description="Helical" evidence="2">
    <location>
        <begin position="15"/>
        <end position="33"/>
    </location>
</feature>
<dbReference type="InterPro" id="IPR027470">
    <property type="entry name" value="Cation_efflux_CTD"/>
</dbReference>
<dbReference type="Pfam" id="PF16916">
    <property type="entry name" value="ZT_dimer"/>
    <property type="match status" value="1"/>
</dbReference>
<name>A0A286UT89_9AGAM</name>
<dbReference type="Proteomes" id="UP000217199">
    <property type="component" value="Unassembled WGS sequence"/>
</dbReference>
<keyword evidence="1" id="KW-0813">Transport</keyword>
<proteinExistence type="predicted"/>
<dbReference type="InterPro" id="IPR036837">
    <property type="entry name" value="Cation_efflux_CTD_sf"/>
</dbReference>
<feature type="domain" description="Cation efflux protein cytoplasmic" evidence="3">
    <location>
        <begin position="61"/>
        <end position="121"/>
    </location>
</feature>
<comment type="caution">
    <text evidence="4">The sequence shown here is derived from an EMBL/GenBank/DDBJ whole genome shotgun (WGS) entry which is preliminary data.</text>
</comment>
<dbReference type="STRING" id="2282107.A0A286UT89"/>
<dbReference type="PANTHER" id="PTHR43840:SF12">
    <property type="entry name" value="CATION DIFFUSION FACILITATOR 1 (AFU_ORTHOLOGUE AFUA_1G14440)"/>
    <property type="match status" value="1"/>
</dbReference>
<keyword evidence="2" id="KW-1133">Transmembrane helix</keyword>
<accession>A0A286UT89</accession>
<dbReference type="EMBL" id="NBII01000002">
    <property type="protein sequence ID" value="PAV22810.1"/>
    <property type="molecule type" value="Genomic_DNA"/>
</dbReference>
<keyword evidence="2" id="KW-0472">Membrane</keyword>
<reference evidence="4 5" key="1">
    <citation type="journal article" date="2017" name="Mol. Ecol.">
        <title>Comparative and population genomic landscape of Phellinus noxius: A hypervariable fungus causing root rot in trees.</title>
        <authorList>
            <person name="Chung C.L."/>
            <person name="Lee T.J."/>
            <person name="Akiba M."/>
            <person name="Lee H.H."/>
            <person name="Kuo T.H."/>
            <person name="Liu D."/>
            <person name="Ke H.M."/>
            <person name="Yokoi T."/>
            <person name="Roa M.B."/>
            <person name="Lu M.J."/>
            <person name="Chang Y.Y."/>
            <person name="Ann P.J."/>
            <person name="Tsai J.N."/>
            <person name="Chen C.Y."/>
            <person name="Tzean S.S."/>
            <person name="Ota Y."/>
            <person name="Hattori T."/>
            <person name="Sahashi N."/>
            <person name="Liou R.F."/>
            <person name="Kikuchi T."/>
            <person name="Tsai I.J."/>
        </authorList>
    </citation>
    <scope>NUCLEOTIDE SEQUENCE [LARGE SCALE GENOMIC DNA]</scope>
    <source>
        <strain evidence="4 5">FFPRI411160</strain>
    </source>
</reference>
<organism evidence="4 5">
    <name type="scientific">Pyrrhoderma noxium</name>
    <dbReference type="NCBI Taxonomy" id="2282107"/>
    <lineage>
        <taxon>Eukaryota</taxon>
        <taxon>Fungi</taxon>
        <taxon>Dikarya</taxon>
        <taxon>Basidiomycota</taxon>
        <taxon>Agaricomycotina</taxon>
        <taxon>Agaricomycetes</taxon>
        <taxon>Hymenochaetales</taxon>
        <taxon>Hymenochaetaceae</taxon>
        <taxon>Pyrrhoderma</taxon>
    </lineage>
</organism>